<feature type="compositionally biased region" description="Low complexity" evidence="1">
    <location>
        <begin position="118"/>
        <end position="132"/>
    </location>
</feature>
<dbReference type="EMBL" id="BAABAT010000022">
    <property type="protein sequence ID" value="GAA4256011.1"/>
    <property type="molecule type" value="Genomic_DNA"/>
</dbReference>
<dbReference type="Proteomes" id="UP001500620">
    <property type="component" value="Unassembled WGS sequence"/>
</dbReference>
<evidence type="ECO:0000313" key="4">
    <source>
        <dbReference type="Proteomes" id="UP001500620"/>
    </source>
</evidence>
<feature type="region of interest" description="Disordered" evidence="1">
    <location>
        <begin position="92"/>
        <end position="144"/>
    </location>
</feature>
<feature type="compositionally biased region" description="Pro residues" evidence="1">
    <location>
        <begin position="133"/>
        <end position="144"/>
    </location>
</feature>
<feature type="transmembrane region" description="Helical" evidence="2">
    <location>
        <begin position="67"/>
        <end position="88"/>
    </location>
</feature>
<evidence type="ECO:0000256" key="2">
    <source>
        <dbReference type="SAM" id="Phobius"/>
    </source>
</evidence>
<evidence type="ECO:0000313" key="3">
    <source>
        <dbReference type="EMBL" id="GAA4256011.1"/>
    </source>
</evidence>
<feature type="transmembrane region" description="Helical" evidence="2">
    <location>
        <begin position="7"/>
        <end position="27"/>
    </location>
</feature>
<sequence length="144" mass="15420">MIGRLFTNRYGATVLGVLLVAIGIFGFDSSEVKCGSQTMRPGDHCVETRKGSSTTRTYEEQKSQDHLYRYGCIIVGTLMFGIGTALIIKRHAGGGKGGAPAVAAAPAGGQPPFPPQGQPQQQPQYPQQQAYPPQQPRPQVPPQQ</sequence>
<keyword evidence="4" id="KW-1185">Reference proteome</keyword>
<proteinExistence type="predicted"/>
<name>A0ABP8DHX2_9ACTN</name>
<protein>
    <submittedName>
        <fullName evidence="3">Uncharacterized protein</fullName>
    </submittedName>
</protein>
<comment type="caution">
    <text evidence="3">The sequence shown here is derived from an EMBL/GenBank/DDBJ whole genome shotgun (WGS) entry which is preliminary data.</text>
</comment>
<keyword evidence="2" id="KW-0812">Transmembrane</keyword>
<feature type="compositionally biased region" description="Low complexity" evidence="1">
    <location>
        <begin position="99"/>
        <end position="108"/>
    </location>
</feature>
<evidence type="ECO:0000256" key="1">
    <source>
        <dbReference type="SAM" id="MobiDB-lite"/>
    </source>
</evidence>
<dbReference type="RefSeq" id="WP_345133014.1">
    <property type="nucleotide sequence ID" value="NZ_BAABAT010000022.1"/>
</dbReference>
<keyword evidence="2" id="KW-1133">Transmembrane helix</keyword>
<keyword evidence="2" id="KW-0472">Membrane</keyword>
<accession>A0ABP8DHX2</accession>
<gene>
    <name evidence="3" type="ORF">GCM10022255_067110</name>
</gene>
<reference evidence="4" key="1">
    <citation type="journal article" date="2019" name="Int. J. Syst. Evol. Microbiol.">
        <title>The Global Catalogue of Microorganisms (GCM) 10K type strain sequencing project: providing services to taxonomists for standard genome sequencing and annotation.</title>
        <authorList>
            <consortium name="The Broad Institute Genomics Platform"/>
            <consortium name="The Broad Institute Genome Sequencing Center for Infectious Disease"/>
            <person name="Wu L."/>
            <person name="Ma J."/>
        </authorList>
    </citation>
    <scope>NUCLEOTIDE SEQUENCE [LARGE SCALE GENOMIC DNA]</scope>
    <source>
        <strain evidence="4">JCM 17441</strain>
    </source>
</reference>
<organism evidence="3 4">
    <name type="scientific">Dactylosporangium darangshiense</name>
    <dbReference type="NCBI Taxonomy" id="579108"/>
    <lineage>
        <taxon>Bacteria</taxon>
        <taxon>Bacillati</taxon>
        <taxon>Actinomycetota</taxon>
        <taxon>Actinomycetes</taxon>
        <taxon>Micromonosporales</taxon>
        <taxon>Micromonosporaceae</taxon>
        <taxon>Dactylosporangium</taxon>
    </lineage>
</organism>